<keyword evidence="5" id="KW-0256">Endoplasmic reticulum</keyword>
<reference evidence="12" key="1">
    <citation type="submission" date="2021-06" db="EMBL/GenBank/DDBJ databases">
        <authorList>
            <person name="Hodson N. C."/>
            <person name="Mongue J. A."/>
            <person name="Jaron S. K."/>
        </authorList>
    </citation>
    <scope>NUCLEOTIDE SEQUENCE</scope>
</reference>
<evidence type="ECO:0000313" key="13">
    <source>
        <dbReference type="Proteomes" id="UP000708208"/>
    </source>
</evidence>
<feature type="transmembrane region" description="Helical" evidence="11">
    <location>
        <begin position="100"/>
        <end position="118"/>
    </location>
</feature>
<comment type="similarity">
    <text evidence="2">Belongs to the ERD2 family.</text>
</comment>
<evidence type="ECO:0000313" key="12">
    <source>
        <dbReference type="EMBL" id="CAG7837275.1"/>
    </source>
</evidence>
<organism evidence="12 13">
    <name type="scientific">Allacma fusca</name>
    <dbReference type="NCBI Taxonomy" id="39272"/>
    <lineage>
        <taxon>Eukaryota</taxon>
        <taxon>Metazoa</taxon>
        <taxon>Ecdysozoa</taxon>
        <taxon>Arthropoda</taxon>
        <taxon>Hexapoda</taxon>
        <taxon>Collembola</taxon>
        <taxon>Symphypleona</taxon>
        <taxon>Sminthuridae</taxon>
        <taxon>Allacma</taxon>
    </lineage>
</organism>
<proteinExistence type="inferred from homology"/>
<dbReference type="OrthoDB" id="7694678at2759"/>
<dbReference type="Pfam" id="PF00810">
    <property type="entry name" value="ER_lumen_recept"/>
    <property type="match status" value="1"/>
</dbReference>
<comment type="caution">
    <text evidence="12">The sequence shown here is derived from an EMBL/GenBank/DDBJ whole genome shotgun (WGS) entry which is preliminary data.</text>
</comment>
<dbReference type="PANTHER" id="PTHR10585">
    <property type="entry name" value="ER LUMEN PROTEIN RETAINING RECEPTOR"/>
    <property type="match status" value="1"/>
</dbReference>
<evidence type="ECO:0000256" key="2">
    <source>
        <dbReference type="ARBA" id="ARBA00010120"/>
    </source>
</evidence>
<evidence type="ECO:0000256" key="5">
    <source>
        <dbReference type="ARBA" id="ARBA00022824"/>
    </source>
</evidence>
<evidence type="ECO:0000256" key="11">
    <source>
        <dbReference type="SAM" id="Phobius"/>
    </source>
</evidence>
<dbReference type="GO" id="GO:0005789">
    <property type="term" value="C:endoplasmic reticulum membrane"/>
    <property type="evidence" value="ECO:0007669"/>
    <property type="project" value="UniProtKB-SubCell"/>
</dbReference>
<feature type="transmembrane region" description="Helical" evidence="11">
    <location>
        <begin position="63"/>
        <end position="88"/>
    </location>
</feature>
<evidence type="ECO:0000256" key="8">
    <source>
        <dbReference type="ARBA" id="ARBA00022989"/>
    </source>
</evidence>
<comment type="subcellular location">
    <subcellularLocation>
        <location evidence="1">Endoplasmic reticulum membrane</location>
        <topology evidence="1">Multi-pass membrane protein</topology>
    </subcellularLocation>
</comment>
<evidence type="ECO:0000256" key="3">
    <source>
        <dbReference type="ARBA" id="ARBA00022448"/>
    </source>
</evidence>
<gene>
    <name evidence="12" type="ORF">AFUS01_LOCUS46415</name>
</gene>
<dbReference type="GO" id="GO:0046923">
    <property type="term" value="F:ER retention sequence binding"/>
    <property type="evidence" value="ECO:0007669"/>
    <property type="project" value="InterPro"/>
</dbReference>
<protein>
    <recommendedName>
        <fullName evidence="14">ER lumen protein-retaining receptor</fullName>
    </recommendedName>
</protein>
<dbReference type="GO" id="GO:0016192">
    <property type="term" value="P:vesicle-mediated transport"/>
    <property type="evidence" value="ECO:0007669"/>
    <property type="project" value="UniProtKB-KW"/>
</dbReference>
<keyword evidence="6" id="KW-0931">ER-Golgi transport</keyword>
<keyword evidence="9 11" id="KW-0472">Membrane</keyword>
<evidence type="ECO:0000256" key="1">
    <source>
        <dbReference type="ARBA" id="ARBA00004477"/>
    </source>
</evidence>
<evidence type="ECO:0008006" key="14">
    <source>
        <dbReference type="Google" id="ProtNLM"/>
    </source>
</evidence>
<evidence type="ECO:0000256" key="6">
    <source>
        <dbReference type="ARBA" id="ARBA00022892"/>
    </source>
</evidence>
<evidence type="ECO:0000256" key="7">
    <source>
        <dbReference type="ARBA" id="ARBA00022927"/>
    </source>
</evidence>
<feature type="transmembrane region" description="Helical" evidence="11">
    <location>
        <begin position="186"/>
        <end position="209"/>
    </location>
</feature>
<name>A0A8J2MEE3_9HEXA</name>
<keyword evidence="7" id="KW-0653">Protein transport</keyword>
<evidence type="ECO:0000256" key="10">
    <source>
        <dbReference type="ARBA" id="ARBA00023170"/>
    </source>
</evidence>
<keyword evidence="4 11" id="KW-0812">Transmembrane</keyword>
<dbReference type="GO" id="GO:0006621">
    <property type="term" value="P:protein retention in ER lumen"/>
    <property type="evidence" value="ECO:0007669"/>
    <property type="project" value="InterPro"/>
</dbReference>
<keyword evidence="8 11" id="KW-1133">Transmembrane helix</keyword>
<dbReference type="GO" id="GO:0015031">
    <property type="term" value="P:protein transport"/>
    <property type="evidence" value="ECO:0007669"/>
    <property type="project" value="UniProtKB-KW"/>
</dbReference>
<dbReference type="EMBL" id="CAJVCH010571351">
    <property type="protein sequence ID" value="CAG7837275.1"/>
    <property type="molecule type" value="Genomic_DNA"/>
</dbReference>
<evidence type="ECO:0000256" key="9">
    <source>
        <dbReference type="ARBA" id="ARBA00023136"/>
    </source>
</evidence>
<sequence>MDFDSKHLYRCIGDGSHMLALLYLALSLLWTRSSRGISGKTQVLFLLTYTLRYMDMWLEWSFISYYNTIVKLYIISMCSLLVYLIYTTNRESYDFDSDNFDLYILIVPVTLLAFLVNYELTFTEFCWTWSIYMEAVALIPQFYMIAVTGYAANSIVVYVLIMGVYRGLHVVYWIMAFYEQPTEMDLISAISGVVETLIAVVGFIIIFSLKLRKCSDYTSRNPSVYTLPHILEQTGKDYKRISPNYPLLQDDRLQAEHEKFVNTDFVGHSYDVTTSGASGYVL</sequence>
<dbReference type="AlphaFoldDB" id="A0A8J2MEE3"/>
<keyword evidence="3" id="KW-0813">Transport</keyword>
<keyword evidence="13" id="KW-1185">Reference proteome</keyword>
<dbReference type="Proteomes" id="UP000708208">
    <property type="component" value="Unassembled WGS sequence"/>
</dbReference>
<keyword evidence="10" id="KW-0675">Receptor</keyword>
<accession>A0A8J2MEE3</accession>
<evidence type="ECO:0000256" key="4">
    <source>
        <dbReference type="ARBA" id="ARBA00022692"/>
    </source>
</evidence>
<dbReference type="InterPro" id="IPR000133">
    <property type="entry name" value="ER_ret_rcpt"/>
</dbReference>